<gene>
    <name evidence="2" type="ORF">EDD80_10653</name>
</gene>
<dbReference type="InterPro" id="IPR006311">
    <property type="entry name" value="TAT_signal"/>
</dbReference>
<keyword evidence="2" id="KW-0378">Hydrolase</keyword>
<dbReference type="Gene3D" id="3.20.20.140">
    <property type="entry name" value="Metal-dependent hydrolases"/>
    <property type="match status" value="1"/>
</dbReference>
<organism evidence="2 3">
    <name type="scientific">Anseongella ginsenosidimutans</name>
    <dbReference type="NCBI Taxonomy" id="496056"/>
    <lineage>
        <taxon>Bacteria</taxon>
        <taxon>Pseudomonadati</taxon>
        <taxon>Bacteroidota</taxon>
        <taxon>Sphingobacteriia</taxon>
        <taxon>Sphingobacteriales</taxon>
        <taxon>Sphingobacteriaceae</taxon>
        <taxon>Anseongella</taxon>
    </lineage>
</organism>
<protein>
    <submittedName>
        <fullName evidence="2">Putative TIM-barrel fold metal-dependent hydrolase</fullName>
    </submittedName>
</protein>
<dbReference type="InterPro" id="IPR006680">
    <property type="entry name" value="Amidohydro-rel"/>
</dbReference>
<comment type="caution">
    <text evidence="2">The sequence shown here is derived from an EMBL/GenBank/DDBJ whole genome shotgun (WGS) entry which is preliminary data.</text>
</comment>
<accession>A0A4R3KPR9</accession>
<evidence type="ECO:0000313" key="3">
    <source>
        <dbReference type="Proteomes" id="UP000295807"/>
    </source>
</evidence>
<dbReference type="InterPro" id="IPR032466">
    <property type="entry name" value="Metal_Hydrolase"/>
</dbReference>
<dbReference type="SUPFAM" id="SSF51556">
    <property type="entry name" value="Metallo-dependent hydrolases"/>
    <property type="match status" value="1"/>
</dbReference>
<evidence type="ECO:0000259" key="1">
    <source>
        <dbReference type="Pfam" id="PF04909"/>
    </source>
</evidence>
<keyword evidence="3" id="KW-1185">Reference proteome</keyword>
<dbReference type="Proteomes" id="UP000295807">
    <property type="component" value="Unassembled WGS sequence"/>
</dbReference>
<dbReference type="AlphaFoldDB" id="A0A4R3KPR9"/>
<reference evidence="2 3" key="1">
    <citation type="submission" date="2019-03" db="EMBL/GenBank/DDBJ databases">
        <title>Genomic Encyclopedia of Type Strains, Phase IV (KMG-IV): sequencing the most valuable type-strain genomes for metagenomic binning, comparative biology and taxonomic classification.</title>
        <authorList>
            <person name="Goeker M."/>
        </authorList>
    </citation>
    <scope>NUCLEOTIDE SEQUENCE [LARGE SCALE GENOMIC DNA]</scope>
    <source>
        <strain evidence="2 3">DSM 21100</strain>
    </source>
</reference>
<dbReference type="Pfam" id="PF04909">
    <property type="entry name" value="Amidohydro_2"/>
    <property type="match status" value="1"/>
</dbReference>
<dbReference type="EMBL" id="SMAD01000006">
    <property type="protein sequence ID" value="TCS86744.1"/>
    <property type="molecule type" value="Genomic_DNA"/>
</dbReference>
<dbReference type="GO" id="GO:0016787">
    <property type="term" value="F:hydrolase activity"/>
    <property type="evidence" value="ECO:0007669"/>
    <property type="project" value="UniProtKB-KW"/>
</dbReference>
<proteinExistence type="predicted"/>
<feature type="domain" description="Amidohydrolase-related" evidence="1">
    <location>
        <begin position="56"/>
        <end position="334"/>
    </location>
</feature>
<sequence length="334" mass="37516">MRTAFKNKRMTTENNPFSRRRFLAGTGLLLAGTVLKAKGAGILENASLAGGRERIIDIHQHTDYTGRPNEQLISHQRTMGISTTILLPAGSPVVSASTHQGVSNGLQAGCTGNEVCYRIAQEYPDEFVFGSNEVPDLPGAVKEIEKYLKLGAKVIGELKFGVDCDSPEMQRIYELAGKYEVPVLMHWQHKMYSYHLERFHKMLEKYPEVNFIGHAQTWWANVDKNHEDQSVLYPETKVAAGGITDRLLSDYPNMYGDLSAGSGLNSLLRDEAHAREFLERHQDKLLYGSDCNDSAGQGERCIGAKGIDTIRRLSSRRRVERKILYKNAKKLFRI</sequence>
<dbReference type="PROSITE" id="PS51318">
    <property type="entry name" value="TAT"/>
    <property type="match status" value="1"/>
</dbReference>
<evidence type="ECO:0000313" key="2">
    <source>
        <dbReference type="EMBL" id="TCS86744.1"/>
    </source>
</evidence>
<name>A0A4R3KPR9_9SPHI</name>